<dbReference type="STRING" id="1391653.AKJ08_3456"/>
<accession>A0A0K1PIY5</accession>
<keyword evidence="3" id="KW-1185">Reference proteome</keyword>
<keyword evidence="1" id="KW-0732">Signal</keyword>
<dbReference type="KEGG" id="vin:AKJ08_3456"/>
<reference evidence="2 3" key="1">
    <citation type="submission" date="2015-08" db="EMBL/GenBank/DDBJ databases">
        <authorList>
            <person name="Babu N.S."/>
            <person name="Beckwith C.J."/>
            <person name="Beseler K.G."/>
            <person name="Brison A."/>
            <person name="Carone J.V."/>
            <person name="Caskin T.P."/>
            <person name="Diamond M."/>
            <person name="Durham M.E."/>
            <person name="Foxe J.M."/>
            <person name="Go M."/>
            <person name="Henderson B.A."/>
            <person name="Jones I.B."/>
            <person name="McGettigan J.A."/>
            <person name="Micheletti S.J."/>
            <person name="Nasrallah M.E."/>
            <person name="Ortiz D."/>
            <person name="Piller C.R."/>
            <person name="Privatt S.R."/>
            <person name="Schneider S.L."/>
            <person name="Sharp S."/>
            <person name="Smith T.C."/>
            <person name="Stanton J.D."/>
            <person name="Ullery H.E."/>
            <person name="Wilson R.J."/>
            <person name="Serrano M.G."/>
            <person name="Buck G."/>
            <person name="Lee V."/>
            <person name="Wang Y."/>
            <person name="Carvalho R."/>
            <person name="Voegtly L."/>
            <person name="Shi R."/>
            <person name="Duckworth R."/>
            <person name="Johnson A."/>
            <person name="Loviza R."/>
            <person name="Walstead R."/>
            <person name="Shah Z."/>
            <person name="Kiflezghi M."/>
            <person name="Wade K."/>
            <person name="Ball S.L."/>
            <person name="Bradley K.W."/>
            <person name="Asai D.J."/>
            <person name="Bowman C.A."/>
            <person name="Russell D.A."/>
            <person name="Pope W.H."/>
            <person name="Jacobs-Sera D."/>
            <person name="Hendrix R.W."/>
            <person name="Hatfull G.F."/>
        </authorList>
    </citation>
    <scope>NUCLEOTIDE SEQUENCE [LARGE SCALE GENOMIC DNA]</scope>
    <source>
        <strain evidence="2 3">DSM 27710</strain>
    </source>
</reference>
<name>A0A0K1PIY5_9BACT</name>
<sequence>MKLPSLVFGLCMAVAAALPIACSSGGDGGGGDPGGAGGGVGCQKNEDCSGGLVCIDGTCTGCKGDGDCGRAERCNASSFTCEFREGWGDECTAHSDCNLGLACAQGRCMPPEQVVDCGGKGQCPEGMRCNRPLNVCEEDLGCYHDEECLQDEICNVGTGACERRCTLITEEDICAAREYCYFGRCVECIADEDCKLGLSCNVAAGRCAGAQTCFTDRDCSAGLVCNRSTKSCTTAPPPCIQDSNCLPDEYCDMRRRACTLRSCQADQDSPNGSQAEAKVIGAGERGNLVVCAGEEKWYRLQLLRGDRINIRVETDILAANGFKVQLRDGQGNILTEDPFLLDATVGVDGTYFLRVRTDDIQARYALSILVAKGVPCDDDGFKGNDSPSHAGALTPGDYLNLRACPGVPDWFVMEVPAGRTAAASLVHDPLKGLLDLFLMDSDGHTLLAADQGIQGEKRVRSSRVSAGRAYVLVHSTDARVMNAYDLKVALE</sequence>
<gene>
    <name evidence="2" type="ORF">AKJ08_3456</name>
</gene>
<evidence type="ECO:0000313" key="2">
    <source>
        <dbReference type="EMBL" id="AKU93069.1"/>
    </source>
</evidence>
<protein>
    <submittedName>
        <fullName evidence="2">Phage protein</fullName>
    </submittedName>
</protein>
<feature type="chain" id="PRO_5005465556" evidence="1">
    <location>
        <begin position="17"/>
        <end position="491"/>
    </location>
</feature>
<evidence type="ECO:0000256" key="1">
    <source>
        <dbReference type="SAM" id="SignalP"/>
    </source>
</evidence>
<dbReference type="AlphaFoldDB" id="A0A0K1PIY5"/>
<dbReference type="Proteomes" id="UP000055590">
    <property type="component" value="Chromosome"/>
</dbReference>
<proteinExistence type="predicted"/>
<dbReference type="OrthoDB" id="5502096at2"/>
<organism evidence="2 3">
    <name type="scientific">Vulgatibacter incomptus</name>
    <dbReference type="NCBI Taxonomy" id="1391653"/>
    <lineage>
        <taxon>Bacteria</taxon>
        <taxon>Pseudomonadati</taxon>
        <taxon>Myxococcota</taxon>
        <taxon>Myxococcia</taxon>
        <taxon>Myxococcales</taxon>
        <taxon>Cystobacterineae</taxon>
        <taxon>Vulgatibacteraceae</taxon>
        <taxon>Vulgatibacter</taxon>
    </lineage>
</organism>
<dbReference type="Gene3D" id="2.60.120.380">
    <property type="match status" value="2"/>
</dbReference>
<dbReference type="RefSeq" id="WP_050727147.1">
    <property type="nucleotide sequence ID" value="NZ_CP012332.1"/>
</dbReference>
<dbReference type="PATRIC" id="fig|1391653.3.peg.3606"/>
<evidence type="ECO:0000313" key="3">
    <source>
        <dbReference type="Proteomes" id="UP000055590"/>
    </source>
</evidence>
<dbReference type="EMBL" id="CP012332">
    <property type="protein sequence ID" value="AKU93069.1"/>
    <property type="molecule type" value="Genomic_DNA"/>
</dbReference>
<feature type="signal peptide" evidence="1">
    <location>
        <begin position="1"/>
        <end position="16"/>
    </location>
</feature>